<dbReference type="CDD" id="cd12797">
    <property type="entry name" value="M23_peptidase"/>
    <property type="match status" value="1"/>
</dbReference>
<evidence type="ECO:0000256" key="8">
    <source>
        <dbReference type="SAM" id="SignalP"/>
    </source>
</evidence>
<comment type="caution">
    <text evidence="10">The sequence shown here is derived from an EMBL/GenBank/DDBJ whole genome shotgun (WGS) entry which is preliminary data.</text>
</comment>
<dbReference type="PANTHER" id="PTHR21666:SF288">
    <property type="entry name" value="CELL DIVISION PROTEIN YTFB"/>
    <property type="match status" value="1"/>
</dbReference>
<dbReference type="InterPro" id="IPR016047">
    <property type="entry name" value="M23ase_b-sheet_dom"/>
</dbReference>
<evidence type="ECO:0000256" key="4">
    <source>
        <dbReference type="ARBA" id="ARBA00022801"/>
    </source>
</evidence>
<dbReference type="Gene3D" id="2.70.70.10">
    <property type="entry name" value="Glucose Permease (Domain IIA)"/>
    <property type="match status" value="1"/>
</dbReference>
<keyword evidence="3" id="KW-0479">Metal-binding</keyword>
<dbReference type="SUPFAM" id="SSF51261">
    <property type="entry name" value="Duplicated hybrid motif"/>
    <property type="match status" value="1"/>
</dbReference>
<sequence length="417" mass="45820">MRTFPRTARRRWAGAVVATALAIGALTAPLASADDDLKDRKKHVESRIRSASHDLDESSGQYRRAAARFEAAQAELDQATSAYDAARVKLQVARVRDQEMQDKLDAAVARLDQAQADLDAGQVAVTDQQDNLSDTVVDIYQGENSDLVAVSSFLNSQTTEQLTRQEELQNVMVGREAQAYDSLRAAEVLLQVREDQVSDARDEVAVQREQAAEHLVEMNELSDQAKAARAHYWDVVRTTREAKQDAAAAKRSDAAKLAQLKKQEQRIQERIMRAAARSRGGYHGDAGGFLTPPVQGPVTSPFGWRVHPIYGYWGLHDGTDFAVSCGEGMVAVADGTVLSRYWSDVYGNRLYVGLGRVNGHYLTAVYNHATGYRVSVGEHVSRGEVVGYVGSTGWSTGCHLHFTLLVDGKAVDPMNWM</sequence>
<dbReference type="Proteomes" id="UP001596087">
    <property type="component" value="Unassembled WGS sequence"/>
</dbReference>
<feature type="domain" description="M23ase beta-sheet core" evidence="9">
    <location>
        <begin position="315"/>
        <end position="413"/>
    </location>
</feature>
<protein>
    <submittedName>
        <fullName evidence="10">Peptidoglycan DD-metalloendopeptidase family protein</fullName>
    </submittedName>
</protein>
<evidence type="ECO:0000256" key="3">
    <source>
        <dbReference type="ARBA" id="ARBA00022723"/>
    </source>
</evidence>
<keyword evidence="6" id="KW-0482">Metalloprotease</keyword>
<evidence type="ECO:0000256" key="5">
    <source>
        <dbReference type="ARBA" id="ARBA00022833"/>
    </source>
</evidence>
<keyword evidence="7" id="KW-0175">Coiled coil</keyword>
<dbReference type="InterPro" id="IPR050570">
    <property type="entry name" value="Cell_wall_metabolism_enzyme"/>
</dbReference>
<dbReference type="PANTHER" id="PTHR21666">
    <property type="entry name" value="PEPTIDASE-RELATED"/>
    <property type="match status" value="1"/>
</dbReference>
<proteinExistence type="predicted"/>
<feature type="chain" id="PRO_5045181131" evidence="8">
    <location>
        <begin position="34"/>
        <end position="417"/>
    </location>
</feature>
<reference evidence="11" key="1">
    <citation type="journal article" date="2019" name="Int. J. Syst. Evol. Microbiol.">
        <title>The Global Catalogue of Microorganisms (GCM) 10K type strain sequencing project: providing services to taxonomists for standard genome sequencing and annotation.</title>
        <authorList>
            <consortium name="The Broad Institute Genomics Platform"/>
            <consortium name="The Broad Institute Genome Sequencing Center for Infectious Disease"/>
            <person name="Wu L."/>
            <person name="Ma J."/>
        </authorList>
    </citation>
    <scope>NUCLEOTIDE SEQUENCE [LARGE SCALE GENOMIC DNA]</scope>
    <source>
        <strain evidence="11">DFY41</strain>
    </source>
</reference>
<feature type="signal peptide" evidence="8">
    <location>
        <begin position="1"/>
        <end position="33"/>
    </location>
</feature>
<dbReference type="InterPro" id="IPR011055">
    <property type="entry name" value="Dup_hybrid_motif"/>
</dbReference>
<comment type="cofactor">
    <cofactor evidence="1">
        <name>Zn(2+)</name>
        <dbReference type="ChEBI" id="CHEBI:29105"/>
    </cofactor>
</comment>
<dbReference type="Gene3D" id="1.20.120.330">
    <property type="entry name" value="Nucleotidyltransferases domain 2"/>
    <property type="match status" value="1"/>
</dbReference>
<accession>A0ABW0BL49</accession>
<feature type="coiled-coil region" evidence="7">
    <location>
        <begin position="62"/>
        <end position="117"/>
    </location>
</feature>
<keyword evidence="11" id="KW-1185">Reference proteome</keyword>
<keyword evidence="8" id="KW-0732">Signal</keyword>
<evidence type="ECO:0000256" key="1">
    <source>
        <dbReference type="ARBA" id="ARBA00001947"/>
    </source>
</evidence>
<keyword evidence="5" id="KW-0862">Zinc</keyword>
<evidence type="ECO:0000313" key="11">
    <source>
        <dbReference type="Proteomes" id="UP001596087"/>
    </source>
</evidence>
<dbReference type="EMBL" id="JBHSKD010000015">
    <property type="protein sequence ID" value="MFC5177743.1"/>
    <property type="molecule type" value="Genomic_DNA"/>
</dbReference>
<dbReference type="Pfam" id="PF01551">
    <property type="entry name" value="Peptidase_M23"/>
    <property type="match status" value="1"/>
</dbReference>
<evidence type="ECO:0000259" key="9">
    <source>
        <dbReference type="Pfam" id="PF01551"/>
    </source>
</evidence>
<dbReference type="RefSeq" id="WP_378591017.1">
    <property type="nucleotide sequence ID" value="NZ_JBHSKD010000015.1"/>
</dbReference>
<organism evidence="10 11">
    <name type="scientific">Nocardioides taihuensis</name>
    <dbReference type="NCBI Taxonomy" id="1835606"/>
    <lineage>
        <taxon>Bacteria</taxon>
        <taxon>Bacillati</taxon>
        <taxon>Actinomycetota</taxon>
        <taxon>Actinomycetes</taxon>
        <taxon>Propionibacteriales</taxon>
        <taxon>Nocardioidaceae</taxon>
        <taxon>Nocardioides</taxon>
    </lineage>
</organism>
<keyword evidence="2" id="KW-0645">Protease</keyword>
<keyword evidence="4" id="KW-0378">Hydrolase</keyword>
<evidence type="ECO:0000256" key="7">
    <source>
        <dbReference type="SAM" id="Coils"/>
    </source>
</evidence>
<evidence type="ECO:0000256" key="2">
    <source>
        <dbReference type="ARBA" id="ARBA00022670"/>
    </source>
</evidence>
<evidence type="ECO:0000256" key="6">
    <source>
        <dbReference type="ARBA" id="ARBA00023049"/>
    </source>
</evidence>
<name>A0ABW0BL49_9ACTN</name>
<gene>
    <name evidence="10" type="ORF">ACFPGP_13765</name>
</gene>
<evidence type="ECO:0000313" key="10">
    <source>
        <dbReference type="EMBL" id="MFC5177743.1"/>
    </source>
</evidence>